<protein>
    <submittedName>
        <fullName evidence="3">Uncharacterized protein LOC103054253</fullName>
    </submittedName>
</protein>
<feature type="region of interest" description="Disordered" evidence="1">
    <location>
        <begin position="1"/>
        <end position="30"/>
    </location>
</feature>
<dbReference type="AlphaFoldDB" id="A0A9F2WAE8"/>
<proteinExistence type="predicted"/>
<dbReference type="Proteomes" id="UP000695026">
    <property type="component" value="Unplaced"/>
</dbReference>
<dbReference type="KEGG" id="pbi:103054253"/>
<feature type="compositionally biased region" description="Polar residues" evidence="1">
    <location>
        <begin position="1"/>
        <end position="15"/>
    </location>
</feature>
<gene>
    <name evidence="3" type="primary">LOC103054253</name>
</gene>
<keyword evidence="2" id="KW-1185">Reference proteome</keyword>
<feature type="region of interest" description="Disordered" evidence="1">
    <location>
        <begin position="153"/>
        <end position="206"/>
    </location>
</feature>
<evidence type="ECO:0000256" key="1">
    <source>
        <dbReference type="SAM" id="MobiDB-lite"/>
    </source>
</evidence>
<dbReference type="RefSeq" id="XP_007432864.1">
    <property type="nucleotide sequence ID" value="XM_007432802.2"/>
</dbReference>
<evidence type="ECO:0000313" key="2">
    <source>
        <dbReference type="Proteomes" id="UP000695026"/>
    </source>
</evidence>
<organism evidence="2 3">
    <name type="scientific">Python bivittatus</name>
    <name type="common">Burmese python</name>
    <name type="synonym">Python molurus bivittatus</name>
    <dbReference type="NCBI Taxonomy" id="176946"/>
    <lineage>
        <taxon>Eukaryota</taxon>
        <taxon>Metazoa</taxon>
        <taxon>Chordata</taxon>
        <taxon>Craniata</taxon>
        <taxon>Vertebrata</taxon>
        <taxon>Euteleostomi</taxon>
        <taxon>Lepidosauria</taxon>
        <taxon>Squamata</taxon>
        <taxon>Bifurcata</taxon>
        <taxon>Unidentata</taxon>
        <taxon>Episquamata</taxon>
        <taxon>Toxicofera</taxon>
        <taxon>Serpentes</taxon>
        <taxon>Henophidia</taxon>
        <taxon>Pythonidae</taxon>
        <taxon>Python</taxon>
    </lineage>
</organism>
<accession>A0A9F2WAE8</accession>
<dbReference type="GeneID" id="103054253"/>
<feature type="compositionally biased region" description="Basic and acidic residues" evidence="1">
    <location>
        <begin position="17"/>
        <end position="30"/>
    </location>
</feature>
<evidence type="ECO:0000313" key="3">
    <source>
        <dbReference type="RefSeq" id="XP_007432864.1"/>
    </source>
</evidence>
<name>A0A9F2WAE8_PYTBI</name>
<reference evidence="3" key="1">
    <citation type="submission" date="2025-08" db="UniProtKB">
        <authorList>
            <consortium name="RefSeq"/>
        </authorList>
    </citation>
    <scope>IDENTIFICATION</scope>
    <source>
        <tissue evidence="3">Liver</tissue>
    </source>
</reference>
<sequence>MATCLGNTARHQNTGWGEKRGDLGEKDGEGKGMVFQPDYICTQQRLRRPPLLSPPLPIIRGQVFTIQQPMPSHPTRAPRRAREDVTLDNATRDGPFFALPPGEPRARERNSSTPSSGSAVKKKRPRTIAESPGKNREGLLQVSGVASMIRLGLRSRARSPAPRRPSSRVTDLGGRRGEVSSPRRPPVARRRRSGAATPGPGCVPAG</sequence>
<feature type="region of interest" description="Disordered" evidence="1">
    <location>
        <begin position="67"/>
        <end position="140"/>
    </location>
</feature>